<organism evidence="2">
    <name type="scientific">uncultured Chloroflexia bacterium</name>
    <dbReference type="NCBI Taxonomy" id="1672391"/>
    <lineage>
        <taxon>Bacteria</taxon>
        <taxon>Bacillati</taxon>
        <taxon>Chloroflexota</taxon>
        <taxon>Chloroflexia</taxon>
        <taxon>environmental samples</taxon>
    </lineage>
</organism>
<accession>A0A6J4JRZ2</accession>
<evidence type="ECO:0008006" key="3">
    <source>
        <dbReference type="Google" id="ProtNLM"/>
    </source>
</evidence>
<reference evidence="2" key="1">
    <citation type="submission" date="2020-02" db="EMBL/GenBank/DDBJ databases">
        <authorList>
            <person name="Meier V. D."/>
        </authorList>
    </citation>
    <scope>NUCLEOTIDE SEQUENCE</scope>
    <source>
        <strain evidence="2">AVDCRST_MAG26</strain>
    </source>
</reference>
<dbReference type="SUPFAM" id="SSF54909">
    <property type="entry name" value="Dimeric alpha+beta barrel"/>
    <property type="match status" value="1"/>
</dbReference>
<dbReference type="EMBL" id="CADCTK010000867">
    <property type="protein sequence ID" value="CAA9286030.1"/>
    <property type="molecule type" value="Genomic_DNA"/>
</dbReference>
<name>A0A6J4JRZ2_9CHLR</name>
<evidence type="ECO:0000313" key="2">
    <source>
        <dbReference type="EMBL" id="CAA9286030.1"/>
    </source>
</evidence>
<evidence type="ECO:0000256" key="1">
    <source>
        <dbReference type="SAM" id="MobiDB-lite"/>
    </source>
</evidence>
<feature type="region of interest" description="Disordered" evidence="1">
    <location>
        <begin position="63"/>
        <end position="83"/>
    </location>
</feature>
<sequence>MFAQVYSYQSDPSQTETDVQFVKQVVLSDMQKVRGFQGLRLLVDRQTGRCLGISYWATEADARAAAEQSANPPPPPAGVQHPSISNVSVETYEVLIDVPPA</sequence>
<proteinExistence type="predicted"/>
<dbReference type="AlphaFoldDB" id="A0A6J4JRZ2"/>
<dbReference type="InterPro" id="IPR011008">
    <property type="entry name" value="Dimeric_a/b-barrel"/>
</dbReference>
<protein>
    <recommendedName>
        <fullName evidence="3">ABM domain-containing protein</fullName>
    </recommendedName>
</protein>
<gene>
    <name evidence="2" type="ORF">AVDCRST_MAG26-3741</name>
</gene>